<dbReference type="Proteomes" id="UP001165190">
    <property type="component" value="Unassembled WGS sequence"/>
</dbReference>
<evidence type="ECO:0000259" key="1">
    <source>
        <dbReference type="Pfam" id="PF07727"/>
    </source>
</evidence>
<dbReference type="Pfam" id="PF07727">
    <property type="entry name" value="RVT_2"/>
    <property type="match status" value="1"/>
</dbReference>
<organism evidence="2 3">
    <name type="scientific">Hibiscus trionum</name>
    <name type="common">Flower of an hour</name>
    <dbReference type="NCBI Taxonomy" id="183268"/>
    <lineage>
        <taxon>Eukaryota</taxon>
        <taxon>Viridiplantae</taxon>
        <taxon>Streptophyta</taxon>
        <taxon>Embryophyta</taxon>
        <taxon>Tracheophyta</taxon>
        <taxon>Spermatophyta</taxon>
        <taxon>Magnoliopsida</taxon>
        <taxon>eudicotyledons</taxon>
        <taxon>Gunneridae</taxon>
        <taxon>Pentapetalae</taxon>
        <taxon>rosids</taxon>
        <taxon>malvids</taxon>
        <taxon>Malvales</taxon>
        <taxon>Malvaceae</taxon>
        <taxon>Malvoideae</taxon>
        <taxon>Hibiscus</taxon>
    </lineage>
</organism>
<dbReference type="OrthoDB" id="1747567at2759"/>
<accession>A0A9W7HM88</accession>
<protein>
    <recommendedName>
        <fullName evidence="1">Reverse transcriptase Ty1/copia-type domain-containing protein</fullName>
    </recommendedName>
</protein>
<gene>
    <name evidence="2" type="ORF">HRI_001513800</name>
</gene>
<keyword evidence="3" id="KW-1185">Reference proteome</keyword>
<dbReference type="InterPro" id="IPR013103">
    <property type="entry name" value="RVT_2"/>
</dbReference>
<comment type="caution">
    <text evidence="2">The sequence shown here is derived from an EMBL/GenBank/DDBJ whole genome shotgun (WGS) entry which is preliminary data.</text>
</comment>
<feature type="domain" description="Reverse transcriptase Ty1/copia-type" evidence="1">
    <location>
        <begin position="88"/>
        <end position="140"/>
    </location>
</feature>
<sequence length="140" mass="16411">MEESEDEEFQTQEPLETLERLVVREIHRTARFTDIVAYALPVVDDSILVTYQEAMQSLESDKWKSTIDEEMQYNQKNNTCDLVHLPKAQLNLRLAQLNVMMTFLHGDLKEEIYMTQLEGYKNAGGEKYVFKLNKSLYVLK</sequence>
<name>A0A9W7HM88_HIBTR</name>
<reference evidence="2" key="1">
    <citation type="submission" date="2023-05" db="EMBL/GenBank/DDBJ databases">
        <title>Genome and transcriptome analyses reveal genes involved in the formation of fine ridges on petal epidermal cells in Hibiscus trionum.</title>
        <authorList>
            <person name="Koshimizu S."/>
            <person name="Masuda S."/>
            <person name="Ishii T."/>
            <person name="Shirasu K."/>
            <person name="Hoshino A."/>
            <person name="Arita M."/>
        </authorList>
    </citation>
    <scope>NUCLEOTIDE SEQUENCE</scope>
    <source>
        <strain evidence="2">Hamamatsu line</strain>
    </source>
</reference>
<dbReference type="EMBL" id="BSYR01000016">
    <property type="protein sequence ID" value="GMI78445.1"/>
    <property type="molecule type" value="Genomic_DNA"/>
</dbReference>
<evidence type="ECO:0000313" key="2">
    <source>
        <dbReference type="EMBL" id="GMI78445.1"/>
    </source>
</evidence>
<dbReference type="AlphaFoldDB" id="A0A9W7HM88"/>
<evidence type="ECO:0000313" key="3">
    <source>
        <dbReference type="Proteomes" id="UP001165190"/>
    </source>
</evidence>
<proteinExistence type="predicted"/>